<feature type="domain" description="Cadherin" evidence="15">
    <location>
        <begin position="521"/>
        <end position="626"/>
    </location>
</feature>
<evidence type="ECO:0000259" key="15">
    <source>
        <dbReference type="PROSITE" id="PS50268"/>
    </source>
</evidence>
<organism evidence="16 17">
    <name type="scientific">Melipona quadrifasciata</name>
    <dbReference type="NCBI Taxonomy" id="166423"/>
    <lineage>
        <taxon>Eukaryota</taxon>
        <taxon>Metazoa</taxon>
        <taxon>Ecdysozoa</taxon>
        <taxon>Arthropoda</taxon>
        <taxon>Hexapoda</taxon>
        <taxon>Insecta</taxon>
        <taxon>Pterygota</taxon>
        <taxon>Neoptera</taxon>
        <taxon>Endopterygota</taxon>
        <taxon>Hymenoptera</taxon>
        <taxon>Apocrita</taxon>
        <taxon>Aculeata</taxon>
        <taxon>Apoidea</taxon>
        <taxon>Anthophila</taxon>
        <taxon>Apidae</taxon>
        <taxon>Melipona</taxon>
    </lineage>
</organism>
<evidence type="ECO:0000256" key="4">
    <source>
        <dbReference type="ARBA" id="ARBA00022692"/>
    </source>
</evidence>
<feature type="domain" description="Cadherin" evidence="15">
    <location>
        <begin position="119"/>
        <end position="230"/>
    </location>
</feature>
<keyword evidence="5 14" id="KW-0732">Signal</keyword>
<dbReference type="GO" id="GO:0048513">
    <property type="term" value="P:animal organ development"/>
    <property type="evidence" value="ECO:0007669"/>
    <property type="project" value="UniProtKB-ARBA"/>
</dbReference>
<dbReference type="FunFam" id="2.60.40.60:FF:000058">
    <property type="entry name" value="FAT atypical cadherin 3"/>
    <property type="match status" value="1"/>
</dbReference>
<keyword evidence="11" id="KW-1015">Disulfide bond</keyword>
<evidence type="ECO:0000256" key="11">
    <source>
        <dbReference type="ARBA" id="ARBA00023157"/>
    </source>
</evidence>
<feature type="domain" description="Cadherin" evidence="15">
    <location>
        <begin position="1074"/>
        <end position="1182"/>
    </location>
</feature>
<feature type="domain" description="Cadherin" evidence="15">
    <location>
        <begin position="1472"/>
        <end position="1562"/>
    </location>
</feature>
<dbReference type="PROSITE" id="PS50268">
    <property type="entry name" value="CADHERIN_2"/>
    <property type="match status" value="11"/>
</dbReference>
<dbReference type="STRING" id="166423.A0A0N0BH47"/>
<dbReference type="GO" id="GO:0007424">
    <property type="term" value="P:open tracheal system development"/>
    <property type="evidence" value="ECO:0007669"/>
    <property type="project" value="UniProtKB-ARBA"/>
</dbReference>
<dbReference type="Pfam" id="PF00028">
    <property type="entry name" value="Cadherin"/>
    <property type="match status" value="7"/>
</dbReference>
<feature type="domain" description="Cadherin" evidence="15">
    <location>
        <begin position="1210"/>
        <end position="1247"/>
    </location>
</feature>
<feature type="domain" description="Cadherin" evidence="15">
    <location>
        <begin position="374"/>
        <end position="518"/>
    </location>
</feature>
<keyword evidence="2" id="KW-1003">Cell membrane</keyword>
<evidence type="ECO:0000256" key="13">
    <source>
        <dbReference type="PROSITE-ProRule" id="PRU00043"/>
    </source>
</evidence>
<dbReference type="GO" id="GO:0000902">
    <property type="term" value="P:cell morphogenesis"/>
    <property type="evidence" value="ECO:0007669"/>
    <property type="project" value="UniProtKB-ARBA"/>
</dbReference>
<dbReference type="SUPFAM" id="SSF49313">
    <property type="entry name" value="Cadherin-like"/>
    <property type="match status" value="11"/>
</dbReference>
<evidence type="ECO:0000256" key="10">
    <source>
        <dbReference type="ARBA" id="ARBA00023136"/>
    </source>
</evidence>
<evidence type="ECO:0000313" key="16">
    <source>
        <dbReference type="EMBL" id="KOX75712.1"/>
    </source>
</evidence>
<keyword evidence="17" id="KW-1185">Reference proteome</keyword>
<keyword evidence="8" id="KW-0130">Cell adhesion</keyword>
<evidence type="ECO:0000256" key="12">
    <source>
        <dbReference type="ARBA" id="ARBA00023180"/>
    </source>
</evidence>
<evidence type="ECO:0000256" key="6">
    <source>
        <dbReference type="ARBA" id="ARBA00022737"/>
    </source>
</evidence>
<dbReference type="EMBL" id="KQ435759">
    <property type="protein sequence ID" value="KOX75712.1"/>
    <property type="molecule type" value="Genomic_DNA"/>
</dbReference>
<evidence type="ECO:0000256" key="14">
    <source>
        <dbReference type="SAM" id="SignalP"/>
    </source>
</evidence>
<dbReference type="CDD" id="cd11304">
    <property type="entry name" value="Cadherin_repeat"/>
    <property type="match status" value="9"/>
</dbReference>
<feature type="domain" description="Cadherin" evidence="15">
    <location>
        <begin position="734"/>
        <end position="853"/>
    </location>
</feature>
<reference evidence="16 17" key="1">
    <citation type="submission" date="2015-07" db="EMBL/GenBank/DDBJ databases">
        <title>The genome of Melipona quadrifasciata.</title>
        <authorList>
            <person name="Pan H."/>
            <person name="Kapheim K."/>
        </authorList>
    </citation>
    <scope>NUCLEOTIDE SEQUENCE [LARGE SCALE GENOMIC DNA]</scope>
    <source>
        <strain evidence="16">0111107301</strain>
        <tissue evidence="16">Whole body</tissue>
    </source>
</reference>
<dbReference type="FunFam" id="2.60.40.60:FF:000184">
    <property type="entry name" value="neural-cadherin isoform X12"/>
    <property type="match status" value="1"/>
</dbReference>
<feature type="domain" description="Cadherin" evidence="15">
    <location>
        <begin position="627"/>
        <end position="732"/>
    </location>
</feature>
<dbReference type="OrthoDB" id="6252479at2759"/>
<dbReference type="InterPro" id="IPR050971">
    <property type="entry name" value="Cadherin-domain_protein"/>
</dbReference>
<feature type="chain" id="PRO_5005844894" evidence="14">
    <location>
        <begin position="21"/>
        <end position="1577"/>
    </location>
</feature>
<dbReference type="SMART" id="SM00112">
    <property type="entry name" value="CA"/>
    <property type="match status" value="11"/>
</dbReference>
<dbReference type="GO" id="GO:0005886">
    <property type="term" value="C:plasma membrane"/>
    <property type="evidence" value="ECO:0007669"/>
    <property type="project" value="UniProtKB-SubCell"/>
</dbReference>
<keyword evidence="9" id="KW-1133">Transmembrane helix</keyword>
<dbReference type="PANTHER" id="PTHR24025">
    <property type="entry name" value="DESMOGLEIN FAMILY MEMBER"/>
    <property type="match status" value="1"/>
</dbReference>
<accession>A0A0N0BH47</accession>
<name>A0A0N0BH47_9HYME</name>
<keyword evidence="10" id="KW-0472">Membrane</keyword>
<dbReference type="InterPro" id="IPR015919">
    <property type="entry name" value="Cadherin-like_sf"/>
</dbReference>
<dbReference type="GO" id="GO:0007156">
    <property type="term" value="P:homophilic cell adhesion via plasma membrane adhesion molecules"/>
    <property type="evidence" value="ECO:0007669"/>
    <property type="project" value="InterPro"/>
</dbReference>
<dbReference type="FunFam" id="2.60.40.60:FF:000199">
    <property type="entry name" value="neural-cadherin isoform X1"/>
    <property type="match status" value="1"/>
</dbReference>
<dbReference type="PANTHER" id="PTHR24025:SF23">
    <property type="entry name" value="NEURAL-CADHERIN"/>
    <property type="match status" value="1"/>
</dbReference>
<evidence type="ECO:0000256" key="1">
    <source>
        <dbReference type="ARBA" id="ARBA00004251"/>
    </source>
</evidence>
<feature type="domain" description="Cadherin" evidence="15">
    <location>
        <begin position="1328"/>
        <end position="1380"/>
    </location>
</feature>
<evidence type="ECO:0000256" key="8">
    <source>
        <dbReference type="ARBA" id="ARBA00022889"/>
    </source>
</evidence>
<dbReference type="Proteomes" id="UP000053105">
    <property type="component" value="Unassembled WGS sequence"/>
</dbReference>
<comment type="subcellular location">
    <subcellularLocation>
        <location evidence="1">Cell membrane</location>
        <topology evidence="1">Single-pass type I membrane protein</topology>
    </subcellularLocation>
</comment>
<gene>
    <name evidence="16" type="ORF">WN51_12039</name>
</gene>
<dbReference type="GO" id="GO:0005509">
    <property type="term" value="F:calcium ion binding"/>
    <property type="evidence" value="ECO:0007669"/>
    <property type="project" value="UniProtKB-UniRule"/>
</dbReference>
<evidence type="ECO:0000256" key="3">
    <source>
        <dbReference type="ARBA" id="ARBA00022536"/>
    </source>
</evidence>
<evidence type="ECO:0000256" key="5">
    <source>
        <dbReference type="ARBA" id="ARBA00022729"/>
    </source>
</evidence>
<sequence length="1577" mass="175446">MWRILVVAVLLVATTASVGGDKVVVLPHDVYPGYEVTLFNTKRPSNFHLMETGFSKFFTVLGNGLVMTTSDLSPLIDRPVNLIVLEELANSTETHFLHLYVINRRNMITFSHDQLGEGEVPENSAAGTLIDGFPVLRARGSFPVHYAILPDETGDRPFALKEEDSNQTGFNLTLNSQKEGVRVVTAKPLDHESKKSYTVVIHATDGYLLSSSQINGLVHVLDENDNSPVFEKEQYTFEIRPSNLDQLGIEKNSVALPGWKRFSTVGKVAAKDADGDKVAYKLLTPSSLLVVVPQTGELMLVGEPEITMEKDSECVVIVEAHDVRSPSRSTEKPAKVVVRFLTSEPTEEAQQLQHRIQKRRVTRAVRPTKKVDFTEADGDVEGKIAFYLEKENEKETYKIRDENKWVTVDSNGSVIVKQKWDYEELGSEKTIDFWVTITNTVVKIVVKMSQTEQAVEICFSKRISAGGVIPTSSKRKRRIIVYGLVARYGPQSVASANDTDNQRVIINVKDVNDEPPYFINRPLPMQTVVQLNAPPNTHVFTLQARDPDTDSNIHYFIVRDRTGGRFEVDERSGVVRTRGTDLFQLDMEYVLYVKAEDQNGRIDERRFQSTPEERLSIVGGKRAPQFYMTAYEAEIPENQKKDSDIISVKAKSFADREIRYTLKAQGQGAAGTFNIGPTTGIVKLAKELDFEDLRQPHIYSLIVTATEDSGGFSTSVELTIRVSDVNDNAPKFELPDYQAHNVDEDISLGTSILKVKATDADSGANAEIEYLVSDDHFSVDSSGLIVNNKQLDADNNNAYYEFIVTAKDKGANSSQGIKLRLTSCVAIAGEPPKTGTATVRIYTKNKNDEEPKFSQQVYTPNVDENAGPNTLVTTVVASDKDGDNVRFRFVGGNTTSGQFVIEEITGVIRLHGKEISLDRDKYELNVTALDDGACCPNGETTTHTSTAVVVVFITDVNDNKPVFKECSMYNPKVEEGAPNGSTVIKVQATDEDKGVNGQVKYSIVQQPNQKGTKFTVDEETGQVLTNKVFDREGDDGKFVSVTVKATDQGEPSLEGVCSFTVEITDVNDNPPLFDRQRYVENVKQDASIGTNILRVSASDEDADNNGAITYSLSSPNNDQGLEYFEIQPESGWIVLKKPLDGCFPRDSYRLRVRASDRGTQVLHADVDVELDVVDRNNKPPVWDANVYGPIHIKENVTVGTVVTSVKARFREMYKLEAMAQDKGFPPLSRMVEVQIDVVDRANNPPVWDHIVYGPIYCKENMAVGAKVVSVKASVAPEEARFSGLPPLKSLSVIIFKCHFHHFGSSGVKRIHVRTLTNKACQRAEKSVTWADIKVNHQLDYESIKEYNLTIRVENNGAQQLASEATVYIVLEDVNDEIPLFTEREQETVLEGEPVGSKVTQVNAIDKDGTFPNNQFRSWNEWYVETSSKIHNLSIYEARSCLETEHKDDVNNIGIPEFLSSSIVDQPVVVRSDQCYQVEPVTYYVVDSDRNEGKDYFEINRETGEIFTKVMFDREKQGAYALEVEARDGAPSARPNSNGQPNSEGIVATSLNMVHSSKNQDQNAARCLQELGIEQLGI</sequence>
<dbReference type="InterPro" id="IPR002126">
    <property type="entry name" value="Cadherin-like_dom"/>
</dbReference>
<keyword evidence="6" id="KW-0677">Repeat</keyword>
<keyword evidence="7 13" id="KW-0106">Calcium</keyword>
<feature type="domain" description="Cadherin" evidence="15">
    <location>
        <begin position="965"/>
        <end position="1073"/>
    </location>
</feature>
<keyword evidence="3" id="KW-0245">EGF-like domain</keyword>
<feature type="signal peptide" evidence="14">
    <location>
        <begin position="1"/>
        <end position="20"/>
    </location>
</feature>
<dbReference type="Gene3D" id="2.60.40.60">
    <property type="entry name" value="Cadherins"/>
    <property type="match status" value="12"/>
</dbReference>
<keyword evidence="12" id="KW-0325">Glycoprotein</keyword>
<dbReference type="InterPro" id="IPR020894">
    <property type="entry name" value="Cadherin_CS"/>
</dbReference>
<evidence type="ECO:0000313" key="17">
    <source>
        <dbReference type="Proteomes" id="UP000053105"/>
    </source>
</evidence>
<dbReference type="PRINTS" id="PR00205">
    <property type="entry name" value="CADHERIN"/>
</dbReference>
<dbReference type="GO" id="GO:0005911">
    <property type="term" value="C:cell-cell junction"/>
    <property type="evidence" value="ECO:0007669"/>
    <property type="project" value="TreeGrafter"/>
</dbReference>
<dbReference type="GO" id="GO:0044331">
    <property type="term" value="P:cell-cell adhesion mediated by cadherin"/>
    <property type="evidence" value="ECO:0007669"/>
    <property type="project" value="UniProtKB-ARBA"/>
</dbReference>
<evidence type="ECO:0000256" key="7">
    <source>
        <dbReference type="ARBA" id="ARBA00022837"/>
    </source>
</evidence>
<keyword evidence="4" id="KW-0812">Transmembrane</keyword>
<dbReference type="GO" id="GO:0001736">
    <property type="term" value="P:establishment of planar polarity"/>
    <property type="evidence" value="ECO:0007669"/>
    <property type="project" value="UniProtKB-ARBA"/>
</dbReference>
<dbReference type="FunFam" id="2.60.40.60:FF:000192">
    <property type="entry name" value="neural-cadherin isoform X8"/>
    <property type="match status" value="1"/>
</dbReference>
<dbReference type="GO" id="GO:0007163">
    <property type="term" value="P:establishment or maintenance of cell polarity"/>
    <property type="evidence" value="ECO:0007669"/>
    <property type="project" value="UniProtKB-ARBA"/>
</dbReference>
<evidence type="ECO:0000256" key="2">
    <source>
        <dbReference type="ARBA" id="ARBA00022475"/>
    </source>
</evidence>
<proteinExistence type="predicted"/>
<dbReference type="GO" id="GO:0048468">
    <property type="term" value="P:cell development"/>
    <property type="evidence" value="ECO:0007669"/>
    <property type="project" value="UniProtKB-ARBA"/>
</dbReference>
<dbReference type="FunFam" id="2.60.40.60:FF:000013">
    <property type="entry name" value="Cadherin EGF LAG seven-pass G-type receptor"/>
    <property type="match status" value="1"/>
</dbReference>
<protein>
    <submittedName>
        <fullName evidence="16">Neural-cadherin</fullName>
    </submittedName>
</protein>
<dbReference type="GO" id="GO:0030425">
    <property type="term" value="C:dendrite"/>
    <property type="evidence" value="ECO:0007669"/>
    <property type="project" value="UniProtKB-ARBA"/>
</dbReference>
<dbReference type="PROSITE" id="PS00232">
    <property type="entry name" value="CADHERIN_1"/>
    <property type="match status" value="3"/>
</dbReference>
<evidence type="ECO:0000256" key="9">
    <source>
        <dbReference type="ARBA" id="ARBA00022989"/>
    </source>
</evidence>
<feature type="domain" description="Cadherin" evidence="15">
    <location>
        <begin position="854"/>
        <end position="963"/>
    </location>
</feature>
<dbReference type="GO" id="GO:0030855">
    <property type="term" value="P:epithelial cell differentiation"/>
    <property type="evidence" value="ECO:0007669"/>
    <property type="project" value="UniProtKB-ARBA"/>
</dbReference>